<dbReference type="NCBIfam" id="NF041926">
    <property type="entry name" value="QatD"/>
    <property type="match status" value="1"/>
</dbReference>
<proteinExistence type="inferred from homology"/>
<dbReference type="PROSITE" id="PS01091">
    <property type="entry name" value="TATD_3"/>
    <property type="match status" value="1"/>
</dbReference>
<evidence type="ECO:0000256" key="1">
    <source>
        <dbReference type="ARBA" id="ARBA00009275"/>
    </source>
</evidence>
<dbReference type="SUPFAM" id="SSF51556">
    <property type="entry name" value="Metallo-dependent hydrolases"/>
    <property type="match status" value="1"/>
</dbReference>
<gene>
    <name evidence="4" type="primary">qatD</name>
    <name evidence="4" type="ORF">Q3V30_22305</name>
</gene>
<dbReference type="InterPro" id="IPR032466">
    <property type="entry name" value="Metal_Hydrolase"/>
</dbReference>
<dbReference type="Gene3D" id="3.20.20.140">
    <property type="entry name" value="Metal-dependent hydrolases"/>
    <property type="match status" value="1"/>
</dbReference>
<evidence type="ECO:0000313" key="5">
    <source>
        <dbReference type="Proteomes" id="UP001228139"/>
    </source>
</evidence>
<dbReference type="Proteomes" id="UP001228139">
    <property type="component" value="Plasmid unnamed1"/>
</dbReference>
<accession>A0AA50DNH9</accession>
<geneLocation type="plasmid" evidence="4 5">
    <name>unnamed1</name>
</geneLocation>
<dbReference type="Pfam" id="PF01026">
    <property type="entry name" value="TatD_DNase"/>
    <property type="match status" value="1"/>
</dbReference>
<evidence type="ECO:0000313" key="4">
    <source>
        <dbReference type="EMBL" id="WLS81189.1"/>
    </source>
</evidence>
<dbReference type="GO" id="GO:0046872">
    <property type="term" value="F:metal ion binding"/>
    <property type="evidence" value="ECO:0007669"/>
    <property type="project" value="UniProtKB-KW"/>
</dbReference>
<dbReference type="PANTHER" id="PTHR46124">
    <property type="entry name" value="D-AMINOACYL-TRNA DEACYLASE"/>
    <property type="match status" value="1"/>
</dbReference>
<dbReference type="PANTHER" id="PTHR46124:SF2">
    <property type="entry name" value="D-AMINOACYL-TRNA DEACYLASE"/>
    <property type="match status" value="1"/>
</dbReference>
<organism evidence="4 5">
    <name type="scientific">Erwinia pyri</name>
    <dbReference type="NCBI Taxonomy" id="3062598"/>
    <lineage>
        <taxon>Bacteria</taxon>
        <taxon>Pseudomonadati</taxon>
        <taxon>Pseudomonadota</taxon>
        <taxon>Gammaproteobacteria</taxon>
        <taxon>Enterobacterales</taxon>
        <taxon>Erwiniaceae</taxon>
        <taxon>Erwinia</taxon>
    </lineage>
</organism>
<protein>
    <submittedName>
        <fullName evidence="4">Qat anti-phage system TatD family nuclease QatD</fullName>
    </submittedName>
</protein>
<feature type="binding site" evidence="3">
    <location>
        <position position="18"/>
    </location>
    <ligand>
        <name>a divalent metal cation</name>
        <dbReference type="ChEBI" id="CHEBI:60240"/>
        <label>1</label>
    </ligand>
</feature>
<keyword evidence="3" id="KW-0479">Metal-binding</keyword>
<feature type="binding site" evidence="3">
    <location>
        <position position="207"/>
    </location>
    <ligand>
        <name>a divalent metal cation</name>
        <dbReference type="ChEBI" id="CHEBI:60240"/>
        <label>1</label>
    </ligand>
</feature>
<keyword evidence="4" id="KW-0614">Plasmid</keyword>
<dbReference type="GO" id="GO:0016788">
    <property type="term" value="F:hydrolase activity, acting on ester bonds"/>
    <property type="evidence" value="ECO:0007669"/>
    <property type="project" value="InterPro"/>
</dbReference>
<dbReference type="KEGG" id="epi:Q3V30_22305"/>
<feature type="binding site" evidence="3">
    <location>
        <position position="159"/>
    </location>
    <ligand>
        <name>a divalent metal cation</name>
        <dbReference type="ChEBI" id="CHEBI:60240"/>
        <label>2</label>
    </ligand>
</feature>
<feature type="binding site" evidence="3">
    <location>
        <position position="133"/>
    </location>
    <ligand>
        <name>a divalent metal cation</name>
        <dbReference type="ChEBI" id="CHEBI:60240"/>
        <label>2</label>
    </ligand>
</feature>
<dbReference type="EMBL" id="CP132354">
    <property type="protein sequence ID" value="WLS81189.1"/>
    <property type="molecule type" value="Genomic_DNA"/>
</dbReference>
<dbReference type="PIRSF" id="PIRSF005902">
    <property type="entry name" value="DNase_TatD"/>
    <property type="match status" value="1"/>
</dbReference>
<keyword evidence="5" id="KW-1185">Reference proteome</keyword>
<dbReference type="InterPro" id="IPR001130">
    <property type="entry name" value="TatD-like"/>
</dbReference>
<dbReference type="CDD" id="cd01310">
    <property type="entry name" value="TatD_DNAse"/>
    <property type="match status" value="1"/>
</dbReference>
<keyword evidence="2" id="KW-0378">Hydrolase</keyword>
<feature type="binding site" evidence="3">
    <location>
        <position position="16"/>
    </location>
    <ligand>
        <name>a divalent metal cation</name>
        <dbReference type="ChEBI" id="CHEBI:60240"/>
        <label>1</label>
    </ligand>
</feature>
<comment type="similarity">
    <text evidence="1">Belongs to the metallo-dependent hydrolases superfamily. TatD-type hydrolase family.</text>
</comment>
<dbReference type="InterPro" id="IPR018228">
    <property type="entry name" value="DNase_TatD-rel_CS"/>
</dbReference>
<reference evidence="4 5" key="1">
    <citation type="submission" date="2023-07" db="EMBL/GenBank/DDBJ databases">
        <title>Pathogenic bacteria of pear tree diseases.</title>
        <authorList>
            <person name="Zhang Z."/>
            <person name="He L."/>
            <person name="Huang R."/>
        </authorList>
    </citation>
    <scope>NUCLEOTIDE SEQUENCE [LARGE SCALE GENOMIC DNA]</scope>
    <source>
        <strain evidence="4 5">DE2</strain>
        <plasmid evidence="4 5">unnamed1</plasmid>
    </source>
</reference>
<evidence type="ECO:0000256" key="2">
    <source>
        <dbReference type="ARBA" id="ARBA00022801"/>
    </source>
</evidence>
<dbReference type="RefSeq" id="WP_306213511.1">
    <property type="nucleotide sequence ID" value="NZ_CP132354.1"/>
</dbReference>
<sequence>MTSAEQKLVPQWVDFHCHLDLYPDHAELIRECDRARVATLAVTTTPKAWMRNRELTADSSHVRAALGLHPQLIAEREKEITLLERYLPSARYVGKIGLDAGPRFYRNFEAQERVFTRILHACTEQGDKILSIHSVRAAGRVLGHLENTRITENCKAVLHWFTGSVSEARRAVELGCYFSVNEEMMRSPRHRKLVSLLPFDRILTETDGPFVLHEEKMVRPRDVPRTVHEIALVHQQSDADAAVKILHNLRTLVTSSVLRVQKPQI</sequence>
<evidence type="ECO:0000256" key="3">
    <source>
        <dbReference type="PIRSR" id="PIRSR005902-1"/>
    </source>
</evidence>
<dbReference type="AlphaFoldDB" id="A0AA50DNH9"/>
<dbReference type="InterPro" id="IPR049677">
    <property type="entry name" value="QatD"/>
</dbReference>
<name>A0AA50DNH9_9GAMM</name>